<evidence type="ECO:0000313" key="3">
    <source>
        <dbReference type="Proteomes" id="UP000646579"/>
    </source>
</evidence>
<evidence type="ECO:0000313" key="2">
    <source>
        <dbReference type="EMBL" id="GHA30113.1"/>
    </source>
</evidence>
<dbReference type="EMBL" id="BMZE01000003">
    <property type="protein sequence ID" value="GHA30113.1"/>
    <property type="molecule type" value="Genomic_DNA"/>
</dbReference>
<reference evidence="2" key="2">
    <citation type="submission" date="2020-09" db="EMBL/GenBank/DDBJ databases">
        <authorList>
            <person name="Sun Q."/>
            <person name="Kim S."/>
        </authorList>
    </citation>
    <scope>NUCLEOTIDE SEQUENCE</scope>
    <source>
        <strain evidence="2">KCTC 32437</strain>
    </source>
</reference>
<feature type="transmembrane region" description="Helical" evidence="1">
    <location>
        <begin position="47"/>
        <end position="68"/>
    </location>
</feature>
<dbReference type="Proteomes" id="UP000646579">
    <property type="component" value="Unassembled WGS sequence"/>
</dbReference>
<evidence type="ECO:0000256" key="1">
    <source>
        <dbReference type="SAM" id="Phobius"/>
    </source>
</evidence>
<organism evidence="2 3">
    <name type="scientific">Devosia pacifica</name>
    <dbReference type="NCBI Taxonomy" id="1335967"/>
    <lineage>
        <taxon>Bacteria</taxon>
        <taxon>Pseudomonadati</taxon>
        <taxon>Pseudomonadota</taxon>
        <taxon>Alphaproteobacteria</taxon>
        <taxon>Hyphomicrobiales</taxon>
        <taxon>Devosiaceae</taxon>
        <taxon>Devosia</taxon>
    </lineage>
</organism>
<keyword evidence="1" id="KW-1133">Transmembrane helix</keyword>
<keyword evidence="3" id="KW-1185">Reference proteome</keyword>
<feature type="transmembrane region" description="Helical" evidence="1">
    <location>
        <begin position="75"/>
        <end position="96"/>
    </location>
</feature>
<keyword evidence="1" id="KW-0812">Transmembrane</keyword>
<accession>A0A918S9A0</accession>
<dbReference type="InterPro" id="IPR010865">
    <property type="entry name" value="DUF1499"/>
</dbReference>
<keyword evidence="1" id="KW-0472">Membrane</keyword>
<reference evidence="2" key="1">
    <citation type="journal article" date="2014" name="Int. J. Syst. Evol. Microbiol.">
        <title>Complete genome sequence of Corynebacterium casei LMG S-19264T (=DSM 44701T), isolated from a smear-ripened cheese.</title>
        <authorList>
            <consortium name="US DOE Joint Genome Institute (JGI-PGF)"/>
            <person name="Walter F."/>
            <person name="Albersmeier A."/>
            <person name="Kalinowski J."/>
            <person name="Ruckert C."/>
        </authorList>
    </citation>
    <scope>NUCLEOTIDE SEQUENCE</scope>
    <source>
        <strain evidence="2">KCTC 32437</strain>
    </source>
</reference>
<proteinExistence type="predicted"/>
<sequence length="271" mass="29584">MRILIRTSRSAIWSRRLASLALPLLIIPIILHRSDLIETTTFHTTEILGFLVALSALLLSLLALARLWHTGDQGWGRAVPALLISLICLAPFAWVATQALATPETNDVATANRAFLPLAPQASAVSRNPLSDELREAAFPNATRRDYPLNAQQIYDLLIALIDEQGWDLIIERRPGTADGTGQINARATHLLGWQDQIVLAIRGLPEGARVDMRSASVDRAQDLGANGQRIEQFLGTVDTAVTSLIRDNPNITQPVIESEDDALAPEEATQ</sequence>
<comment type="caution">
    <text evidence="2">The sequence shown here is derived from an EMBL/GenBank/DDBJ whole genome shotgun (WGS) entry which is preliminary data.</text>
</comment>
<dbReference type="AlphaFoldDB" id="A0A918S9A0"/>
<protein>
    <recommendedName>
        <fullName evidence="4">DUF1499 domain-containing protein</fullName>
    </recommendedName>
</protein>
<name>A0A918S9A0_9HYPH</name>
<evidence type="ECO:0008006" key="4">
    <source>
        <dbReference type="Google" id="ProtNLM"/>
    </source>
</evidence>
<dbReference type="RefSeq" id="WP_189426282.1">
    <property type="nucleotide sequence ID" value="NZ_BMZE01000003.1"/>
</dbReference>
<dbReference type="Pfam" id="PF07386">
    <property type="entry name" value="DUF1499"/>
    <property type="match status" value="1"/>
</dbReference>
<gene>
    <name evidence="2" type="ORF">GCM10007989_27240</name>
</gene>